<gene>
    <name evidence="5" type="ORF">ABDJ85_06935</name>
</gene>
<dbReference type="InterPro" id="IPR004358">
    <property type="entry name" value="Sig_transdc_His_kin-like_C"/>
</dbReference>
<dbReference type="Pfam" id="PF02518">
    <property type="entry name" value="HATPase_c"/>
    <property type="match status" value="1"/>
</dbReference>
<dbReference type="InterPro" id="IPR010559">
    <property type="entry name" value="Sig_transdc_His_kin_internal"/>
</dbReference>
<keyword evidence="3" id="KW-1133">Transmembrane helix</keyword>
<keyword evidence="6" id="KW-1185">Reference proteome</keyword>
<feature type="transmembrane region" description="Helical" evidence="3">
    <location>
        <begin position="142"/>
        <end position="165"/>
    </location>
</feature>
<evidence type="ECO:0000256" key="1">
    <source>
        <dbReference type="ARBA" id="ARBA00000085"/>
    </source>
</evidence>
<dbReference type="InterPro" id="IPR050640">
    <property type="entry name" value="Bact_2-comp_sensor_kinase"/>
</dbReference>
<feature type="transmembrane region" description="Helical" evidence="3">
    <location>
        <begin position="34"/>
        <end position="53"/>
    </location>
</feature>
<dbReference type="Pfam" id="PF06580">
    <property type="entry name" value="His_kinase"/>
    <property type="match status" value="1"/>
</dbReference>
<feature type="transmembrane region" description="Helical" evidence="3">
    <location>
        <begin position="59"/>
        <end position="78"/>
    </location>
</feature>
<dbReference type="EMBL" id="JBDPZD010000002">
    <property type="protein sequence ID" value="MEO3691201.1"/>
    <property type="molecule type" value="Genomic_DNA"/>
</dbReference>
<feature type="domain" description="Histidine kinase" evidence="4">
    <location>
        <begin position="282"/>
        <end position="393"/>
    </location>
</feature>
<evidence type="ECO:0000313" key="5">
    <source>
        <dbReference type="EMBL" id="MEO3691201.1"/>
    </source>
</evidence>
<dbReference type="EC" id="2.7.13.3" evidence="2"/>
<evidence type="ECO:0000259" key="4">
    <source>
        <dbReference type="PROSITE" id="PS50109"/>
    </source>
</evidence>
<keyword evidence="5" id="KW-0418">Kinase</keyword>
<evidence type="ECO:0000313" key="6">
    <source>
        <dbReference type="Proteomes" id="UP001495147"/>
    </source>
</evidence>
<feature type="transmembrane region" description="Helical" evidence="3">
    <location>
        <begin position="99"/>
        <end position="122"/>
    </location>
</feature>
<proteinExistence type="predicted"/>
<dbReference type="Gene3D" id="3.30.565.10">
    <property type="entry name" value="Histidine kinase-like ATPase, C-terminal domain"/>
    <property type="match status" value="1"/>
</dbReference>
<keyword evidence="3" id="KW-0812">Transmembrane</keyword>
<dbReference type="GO" id="GO:0016301">
    <property type="term" value="F:kinase activity"/>
    <property type="evidence" value="ECO:0007669"/>
    <property type="project" value="UniProtKB-KW"/>
</dbReference>
<dbReference type="RefSeq" id="WP_347704044.1">
    <property type="nucleotide sequence ID" value="NZ_JBDPZD010000002.1"/>
</dbReference>
<comment type="catalytic activity">
    <reaction evidence="1">
        <text>ATP + protein L-histidine = ADP + protein N-phospho-L-histidine.</text>
        <dbReference type="EC" id="2.7.13.3"/>
    </reaction>
</comment>
<comment type="caution">
    <text evidence="5">The sequence shown here is derived from an EMBL/GenBank/DDBJ whole genome shotgun (WGS) entry which is preliminary data.</text>
</comment>
<name>A0ABV0G0E8_9BURK</name>
<sequence>MTPQLPRQVFDADCAAEHPLMLPKNLRWSERRHFLTALAICLVVSLVMFAFRGRDLLPMTVYSIFIGLPSAYSIRGLQHLLSRWLLLRRPDDVRLQHGWVGWGWASPCIVLGSLVGYVVGVWGADQVFGFRSVYIWEQAPGAAALSLVMMTFISLVITVGFYSYFRMQALQLAQADAQRQAAEARLTLLQSQLEPHMLFNTLANLRVLIKLRPDDAQTMLDELIAYLRATLQASRSTSHALRDEFARLGDYLALMQRRMGARLQVQLDLPAELAEVQVPPLLLQPLVENAIKHGLEPHVEGGRLVVSAQRDGDQLVLRVQDNGAGLAGMTGQSGPAAPGQSDADPFSPQAVGTGFGLAQVRERLLHRYGAAARFELQSLPAGGTAATITLPAS</sequence>
<dbReference type="PROSITE" id="PS50109">
    <property type="entry name" value="HIS_KIN"/>
    <property type="match status" value="1"/>
</dbReference>
<reference evidence="5 6" key="1">
    <citation type="submission" date="2024-05" db="EMBL/GenBank/DDBJ databases">
        <title>Roseateles sp. DJS-2-20 16S ribosomal RNA gene Genome sequencing and assembly.</title>
        <authorList>
            <person name="Woo H."/>
        </authorList>
    </citation>
    <scope>NUCLEOTIDE SEQUENCE [LARGE SCALE GENOMIC DNA]</scope>
    <source>
        <strain evidence="5 6">DJS-2-20</strain>
    </source>
</reference>
<dbReference type="InterPro" id="IPR005467">
    <property type="entry name" value="His_kinase_dom"/>
</dbReference>
<evidence type="ECO:0000256" key="2">
    <source>
        <dbReference type="ARBA" id="ARBA00012438"/>
    </source>
</evidence>
<dbReference type="InterPro" id="IPR036890">
    <property type="entry name" value="HATPase_C_sf"/>
</dbReference>
<dbReference type="InterPro" id="IPR003594">
    <property type="entry name" value="HATPase_dom"/>
</dbReference>
<keyword evidence="5" id="KW-0808">Transferase</keyword>
<dbReference type="Proteomes" id="UP001495147">
    <property type="component" value="Unassembled WGS sequence"/>
</dbReference>
<dbReference type="PANTHER" id="PTHR34220">
    <property type="entry name" value="SENSOR HISTIDINE KINASE YPDA"/>
    <property type="match status" value="1"/>
</dbReference>
<dbReference type="SUPFAM" id="SSF55874">
    <property type="entry name" value="ATPase domain of HSP90 chaperone/DNA topoisomerase II/histidine kinase"/>
    <property type="match status" value="1"/>
</dbReference>
<protein>
    <recommendedName>
        <fullName evidence="2">histidine kinase</fullName>
        <ecNumber evidence="2">2.7.13.3</ecNumber>
    </recommendedName>
</protein>
<dbReference type="PANTHER" id="PTHR34220:SF9">
    <property type="entry name" value="SIGNAL TRANSDUCTION HISTIDINE KINASE INTERNAL REGION DOMAIN-CONTAINING PROTEIN"/>
    <property type="match status" value="1"/>
</dbReference>
<dbReference type="PRINTS" id="PR00344">
    <property type="entry name" value="BCTRLSENSOR"/>
</dbReference>
<organism evidence="5 6">
    <name type="scientific">Roseateles paludis</name>
    <dbReference type="NCBI Taxonomy" id="3145238"/>
    <lineage>
        <taxon>Bacteria</taxon>
        <taxon>Pseudomonadati</taxon>
        <taxon>Pseudomonadota</taxon>
        <taxon>Betaproteobacteria</taxon>
        <taxon>Burkholderiales</taxon>
        <taxon>Sphaerotilaceae</taxon>
        <taxon>Roseateles</taxon>
    </lineage>
</organism>
<keyword evidence="3" id="KW-0472">Membrane</keyword>
<evidence type="ECO:0000256" key="3">
    <source>
        <dbReference type="SAM" id="Phobius"/>
    </source>
</evidence>
<accession>A0ABV0G0E8</accession>